<sequence length="45" mass="5435">MKAILYLSYTNHTSHYKQNKTEYATLNSVNLNNFTRVIRLRDVFR</sequence>
<proteinExistence type="predicted"/>
<organism evidence="1 2">
    <name type="scientific">Bacillus subtilis</name>
    <dbReference type="NCBI Taxonomy" id="1423"/>
    <lineage>
        <taxon>Bacteria</taxon>
        <taxon>Bacillati</taxon>
        <taxon>Bacillota</taxon>
        <taxon>Bacilli</taxon>
        <taxon>Bacillales</taxon>
        <taxon>Bacillaceae</taxon>
        <taxon>Bacillus</taxon>
    </lineage>
</organism>
<protein>
    <submittedName>
        <fullName evidence="1">Uncharacterized protein</fullName>
    </submittedName>
</protein>
<name>A0A0D1IAY4_BACIU</name>
<dbReference type="AlphaFoldDB" id="A0A0D1IAY4"/>
<dbReference type="EMBL" id="JXBC01000013">
    <property type="protein sequence ID" value="KIU06048.1"/>
    <property type="molecule type" value="Genomic_DNA"/>
</dbReference>
<evidence type="ECO:0000313" key="2">
    <source>
        <dbReference type="Proteomes" id="UP000032247"/>
    </source>
</evidence>
<comment type="caution">
    <text evidence="1">The sequence shown here is derived from an EMBL/GenBank/DDBJ whole genome shotgun (WGS) entry which is preliminary data.</text>
</comment>
<dbReference type="Proteomes" id="UP000032247">
    <property type="component" value="Unassembled WGS sequence"/>
</dbReference>
<evidence type="ECO:0000313" key="1">
    <source>
        <dbReference type="EMBL" id="KIU06048.1"/>
    </source>
</evidence>
<accession>A0A0D1IAY4</accession>
<reference evidence="1 2" key="1">
    <citation type="submission" date="2014-12" db="EMBL/GenBank/DDBJ databases">
        <title>Comparative genome analysis of Bacillus coagulans HM-08, Clostridium butyricum HM-68, Bacillus subtilis HM-66 and Bacillus licheniformis BL-09.</title>
        <authorList>
            <person name="Zhang H."/>
        </authorList>
    </citation>
    <scope>NUCLEOTIDE SEQUENCE [LARGE SCALE GENOMIC DNA]</scope>
    <source>
        <strain evidence="1 2">HM-66</strain>
    </source>
</reference>
<gene>
    <name evidence="1" type="ORF">SC09_contig4orf01034</name>
</gene>